<evidence type="ECO:0000313" key="2">
    <source>
        <dbReference type="Proteomes" id="UP001139410"/>
    </source>
</evidence>
<keyword evidence="2" id="KW-1185">Reference proteome</keyword>
<organism evidence="1 2">
    <name type="scientific">Sphingomonas cremea</name>
    <dbReference type="NCBI Taxonomy" id="2904799"/>
    <lineage>
        <taxon>Bacteria</taxon>
        <taxon>Pseudomonadati</taxon>
        <taxon>Pseudomonadota</taxon>
        <taxon>Alphaproteobacteria</taxon>
        <taxon>Sphingomonadales</taxon>
        <taxon>Sphingomonadaceae</taxon>
        <taxon>Sphingomonas</taxon>
    </lineage>
</organism>
<gene>
    <name evidence="1" type="ORF">LVY65_07230</name>
</gene>
<dbReference type="RefSeq" id="WP_235067351.1">
    <property type="nucleotide sequence ID" value="NZ_JAKFGM010000002.1"/>
</dbReference>
<dbReference type="EMBL" id="JAKFGM010000002">
    <property type="protein sequence ID" value="MCF2514855.1"/>
    <property type="molecule type" value="Genomic_DNA"/>
</dbReference>
<proteinExistence type="predicted"/>
<sequence length="53" mass="6011">MAPESLRRVVALAQSCLRYAEAELRRAGVDRTCRGQLLVEQLRRLAEALEERG</sequence>
<name>A0A9X1TX73_9SPHN</name>
<reference evidence="1" key="1">
    <citation type="submission" date="2022-01" db="EMBL/GenBank/DDBJ databases">
        <authorList>
            <person name="Jo J.-H."/>
            <person name="Im W.-T."/>
        </authorList>
    </citation>
    <scope>NUCLEOTIDE SEQUENCE</scope>
    <source>
        <strain evidence="1">G124</strain>
    </source>
</reference>
<dbReference type="AlphaFoldDB" id="A0A9X1TX73"/>
<evidence type="ECO:0000313" key="1">
    <source>
        <dbReference type="EMBL" id="MCF2514855.1"/>
    </source>
</evidence>
<dbReference type="Proteomes" id="UP001139410">
    <property type="component" value="Unassembled WGS sequence"/>
</dbReference>
<accession>A0A9X1TX73</accession>
<protein>
    <submittedName>
        <fullName evidence="1">Uncharacterized protein</fullName>
    </submittedName>
</protein>
<comment type="caution">
    <text evidence="1">The sequence shown here is derived from an EMBL/GenBank/DDBJ whole genome shotgun (WGS) entry which is preliminary data.</text>
</comment>